<keyword evidence="6" id="KW-1185">Reference proteome</keyword>
<name>A0A3D8T3U8_9EURO</name>
<protein>
    <recommendedName>
        <fullName evidence="3">ER membrane protein complex subunit 2</fullName>
    </recommendedName>
</protein>
<organism evidence="5 6">
    <name type="scientific">Aspergillus mulundensis</name>
    <dbReference type="NCBI Taxonomy" id="1810919"/>
    <lineage>
        <taxon>Eukaryota</taxon>
        <taxon>Fungi</taxon>
        <taxon>Dikarya</taxon>
        <taxon>Ascomycota</taxon>
        <taxon>Pezizomycotina</taxon>
        <taxon>Eurotiomycetes</taxon>
        <taxon>Eurotiomycetidae</taxon>
        <taxon>Eurotiales</taxon>
        <taxon>Aspergillaceae</taxon>
        <taxon>Aspergillus</taxon>
        <taxon>Aspergillus subgen. Nidulantes</taxon>
    </lineage>
</organism>
<comment type="subcellular location">
    <subcellularLocation>
        <location evidence="3">Endoplasmic reticulum membrane</location>
        <topology evidence="3">Peripheral membrane protein</topology>
        <orientation evidence="3">Cytoplasmic side</orientation>
    </subcellularLocation>
</comment>
<dbReference type="SUPFAM" id="SSF48452">
    <property type="entry name" value="TPR-like"/>
    <property type="match status" value="1"/>
</dbReference>
<dbReference type="AlphaFoldDB" id="A0A3D8T3U8"/>
<dbReference type="Gene3D" id="1.25.40.10">
    <property type="entry name" value="Tetratricopeptide repeat domain"/>
    <property type="match status" value="1"/>
</dbReference>
<evidence type="ECO:0000313" key="5">
    <source>
        <dbReference type="EMBL" id="RDW93224.1"/>
    </source>
</evidence>
<dbReference type="InterPro" id="IPR011990">
    <property type="entry name" value="TPR-like_helical_dom_sf"/>
</dbReference>
<dbReference type="STRING" id="1810919.A0A3D8T3U8"/>
<dbReference type="Proteomes" id="UP000256690">
    <property type="component" value="Unassembled WGS sequence"/>
</dbReference>
<keyword evidence="1" id="KW-0677">Repeat</keyword>
<dbReference type="InterPro" id="IPR039856">
    <property type="entry name" value="EMC2-like"/>
</dbReference>
<dbReference type="GeneID" id="38110916"/>
<dbReference type="PANTHER" id="PTHR12760">
    <property type="entry name" value="TETRATRICOPEPTIDE REPEAT PROTEIN"/>
    <property type="match status" value="1"/>
</dbReference>
<evidence type="ECO:0000259" key="4">
    <source>
        <dbReference type="Pfam" id="PF22890"/>
    </source>
</evidence>
<accession>A0A3D8T3U8</accession>
<dbReference type="InterPro" id="IPR055217">
    <property type="entry name" value="TPR_EMC2"/>
</dbReference>
<comment type="subunit">
    <text evidence="3">Component of the ER membrane protein complex (EMC).</text>
</comment>
<evidence type="ECO:0000313" key="6">
    <source>
        <dbReference type="Proteomes" id="UP000256690"/>
    </source>
</evidence>
<dbReference type="RefSeq" id="XP_026608407.1">
    <property type="nucleotide sequence ID" value="XM_026742562.1"/>
</dbReference>
<comment type="caution">
    <text evidence="5">The sequence shown here is derived from an EMBL/GenBank/DDBJ whole genome shotgun (WGS) entry which is preliminary data.</text>
</comment>
<evidence type="ECO:0000256" key="2">
    <source>
        <dbReference type="ARBA" id="ARBA00022803"/>
    </source>
</evidence>
<keyword evidence="3" id="KW-0256">Endoplasmic reticulum</keyword>
<proteinExistence type="inferred from homology"/>
<dbReference type="EMBL" id="PVWQ01000001">
    <property type="protein sequence ID" value="RDW93224.1"/>
    <property type="molecule type" value="Genomic_DNA"/>
</dbReference>
<gene>
    <name evidence="5" type="ORF">DSM5745_00546</name>
</gene>
<dbReference type="Pfam" id="PF22890">
    <property type="entry name" value="TPR_EMC2"/>
    <property type="match status" value="1"/>
</dbReference>
<reference evidence="5 6" key="1">
    <citation type="journal article" date="2018" name="IMA Fungus">
        <title>IMA Genome-F 9: Draft genome sequence of Annulohypoxylon stygium, Aspergillus mulundensis, Berkeleyomyces basicola (syn. Thielaviopsis basicola), Ceratocystis smalleyi, two Cercospora beticola strains, Coleophoma cylindrospora, Fusarium fracticaudum, Phialophora cf. hyalina, and Morchella septimelata.</title>
        <authorList>
            <person name="Wingfield B.D."/>
            <person name="Bills G.F."/>
            <person name="Dong Y."/>
            <person name="Huang W."/>
            <person name="Nel W.J."/>
            <person name="Swalarsk-Parry B.S."/>
            <person name="Vaghefi N."/>
            <person name="Wilken P.M."/>
            <person name="An Z."/>
            <person name="de Beer Z.W."/>
            <person name="De Vos L."/>
            <person name="Chen L."/>
            <person name="Duong T.A."/>
            <person name="Gao Y."/>
            <person name="Hammerbacher A."/>
            <person name="Kikkert J.R."/>
            <person name="Li Y."/>
            <person name="Li H."/>
            <person name="Li K."/>
            <person name="Li Q."/>
            <person name="Liu X."/>
            <person name="Ma X."/>
            <person name="Naidoo K."/>
            <person name="Pethybridge S.J."/>
            <person name="Sun J."/>
            <person name="Steenkamp E.T."/>
            <person name="van der Nest M.A."/>
            <person name="van Wyk S."/>
            <person name="Wingfield M.J."/>
            <person name="Xiong C."/>
            <person name="Yue Q."/>
            <person name="Zhang X."/>
        </authorList>
    </citation>
    <scope>NUCLEOTIDE SEQUENCE [LARGE SCALE GENOMIC DNA]</scope>
    <source>
        <strain evidence="5 6">DSM 5745</strain>
    </source>
</reference>
<comment type="function">
    <text evidence="3">Part of the endoplasmic reticulum membrane protein complex (EMC) that enables the energy-independent insertion into endoplasmic reticulum membranes of newly synthesized membrane proteins.</text>
</comment>
<comment type="similarity">
    <text evidence="3">Belongs to the EMC2 family.</text>
</comment>
<keyword evidence="2" id="KW-0802">TPR repeat</keyword>
<sequence>MSMAAFMLTGSHRSSLKTALHRSQQAPAIFGQRPAGRLPGGGRPAFLDQETPNEFDSLEKLFFSCIQSADDKCALSCLERLGRRFGSPNERVAALRSLYDEAVAEGQSGLEQCLRNYDDILSQTPVNLPILKRRVALLRSLSRYTDAISSLVQLLEATPTDAEAWCELAELYQSQGMGLQAIFSLEEALLIVPHAWNVCPLAADRQKRLLTSDQVHARLGEVLYVYANSLGNDGVHKPLQSSIQHFCRSVELCNDYLRGFYGLALATSHTSVEGASKTTYGYDSLEQQSFKRLHALAMGKLAHILTTQCSLELHRRDYEENELAAVKELLNGSPDPRL</sequence>
<evidence type="ECO:0000256" key="3">
    <source>
        <dbReference type="RuleBase" id="RU367091"/>
    </source>
</evidence>
<feature type="domain" description="EMC2 TPR-like" evidence="4">
    <location>
        <begin position="110"/>
        <end position="194"/>
    </location>
</feature>
<keyword evidence="3" id="KW-0472">Membrane</keyword>
<dbReference type="GO" id="GO:0072546">
    <property type="term" value="C:EMC complex"/>
    <property type="evidence" value="ECO:0007669"/>
    <property type="project" value="UniProtKB-UniRule"/>
</dbReference>
<dbReference type="OrthoDB" id="124397at2759"/>
<evidence type="ECO:0000256" key="1">
    <source>
        <dbReference type="ARBA" id="ARBA00022737"/>
    </source>
</evidence>